<feature type="transmembrane region" description="Helical" evidence="1">
    <location>
        <begin position="26"/>
        <end position="47"/>
    </location>
</feature>
<evidence type="ECO:0000256" key="1">
    <source>
        <dbReference type="SAM" id="Phobius"/>
    </source>
</evidence>
<keyword evidence="1" id="KW-0812">Transmembrane</keyword>
<dbReference type="InParanoid" id="A0A2G5CCH0"/>
<dbReference type="EMBL" id="KZ305081">
    <property type="protein sequence ID" value="PIA28956.1"/>
    <property type="molecule type" value="Genomic_DNA"/>
</dbReference>
<gene>
    <name evidence="2" type="ORF">AQUCO_06400018v1</name>
</gene>
<protein>
    <submittedName>
        <fullName evidence="2">Uncharacterized protein</fullName>
    </submittedName>
</protein>
<name>A0A2G5CCH0_AQUCA</name>
<accession>A0A2G5CCH0</accession>
<keyword evidence="1" id="KW-1133">Transmembrane helix</keyword>
<dbReference type="AlphaFoldDB" id="A0A2G5CCH0"/>
<dbReference type="Proteomes" id="UP000230069">
    <property type="component" value="Unassembled WGS sequence"/>
</dbReference>
<keyword evidence="3" id="KW-1185">Reference proteome</keyword>
<organism evidence="2 3">
    <name type="scientific">Aquilegia coerulea</name>
    <name type="common">Rocky mountain columbine</name>
    <dbReference type="NCBI Taxonomy" id="218851"/>
    <lineage>
        <taxon>Eukaryota</taxon>
        <taxon>Viridiplantae</taxon>
        <taxon>Streptophyta</taxon>
        <taxon>Embryophyta</taxon>
        <taxon>Tracheophyta</taxon>
        <taxon>Spermatophyta</taxon>
        <taxon>Magnoliopsida</taxon>
        <taxon>Ranunculales</taxon>
        <taxon>Ranunculaceae</taxon>
        <taxon>Thalictroideae</taxon>
        <taxon>Aquilegia</taxon>
    </lineage>
</organism>
<evidence type="ECO:0000313" key="3">
    <source>
        <dbReference type="Proteomes" id="UP000230069"/>
    </source>
</evidence>
<proteinExistence type="predicted"/>
<evidence type="ECO:0000313" key="2">
    <source>
        <dbReference type="EMBL" id="PIA28956.1"/>
    </source>
</evidence>
<sequence>MHESNPINPTQIQSSRDGPLHLDDTFLLLLLLPFSYLSFLLISSTTYTSNQLLYQVRIMASTTTTATTSALIYHHLNTTQRRRINPSSLSSTSLFSQLDLDTTPKALSISWPGRVPVHTRRCSRVYGLFGGGNKDNNEKGEEGK</sequence>
<reference evidence="2 3" key="1">
    <citation type="submission" date="2017-09" db="EMBL/GenBank/DDBJ databases">
        <title>WGS assembly of Aquilegia coerulea Goldsmith.</title>
        <authorList>
            <person name="Hodges S."/>
            <person name="Kramer E."/>
            <person name="Nordborg M."/>
            <person name="Tomkins J."/>
            <person name="Borevitz J."/>
            <person name="Derieg N."/>
            <person name="Yan J."/>
            <person name="Mihaltcheva S."/>
            <person name="Hayes R.D."/>
            <person name="Rokhsar D."/>
        </authorList>
    </citation>
    <scope>NUCLEOTIDE SEQUENCE [LARGE SCALE GENOMIC DNA]</scope>
    <source>
        <strain evidence="3">cv. Goldsmith</strain>
    </source>
</reference>
<keyword evidence="1" id="KW-0472">Membrane</keyword>